<name>A0A0S3RLK3_PHAAN</name>
<sequence>MTSSQSCSSCSKATSKGFSQSSHGIVSRGVGITPICHCGDFAVMKVARTSRNAGRKFWGCRHYKSGFSTGMSCSFFKWCSEDNADDRDGTIVRQSNMIFDLENNVKELQRRIKLLLGVVFVVIVLNIMTLWLCLA</sequence>
<proteinExistence type="predicted"/>
<feature type="compositionally biased region" description="Low complexity" evidence="6">
    <location>
        <begin position="1"/>
        <end position="16"/>
    </location>
</feature>
<keyword evidence="5" id="KW-0175">Coiled coil</keyword>
<dbReference type="EMBL" id="AP015036">
    <property type="protein sequence ID" value="BAT81475.1"/>
    <property type="molecule type" value="Genomic_DNA"/>
</dbReference>
<dbReference type="AlphaFoldDB" id="A0A0S3RLK3"/>
<keyword evidence="10" id="KW-1185">Reference proteome</keyword>
<dbReference type="PROSITE" id="PS51999">
    <property type="entry name" value="ZF_GRF"/>
    <property type="match status" value="1"/>
</dbReference>
<evidence type="ECO:0000256" key="4">
    <source>
        <dbReference type="PROSITE-ProRule" id="PRU01343"/>
    </source>
</evidence>
<protein>
    <recommendedName>
        <fullName evidence="8">GRF-type domain-containing protein</fullName>
    </recommendedName>
</protein>
<gene>
    <name evidence="9" type="primary">Vigan.03G120000</name>
    <name evidence="9" type="ORF">VIGAN_03120000</name>
</gene>
<keyword evidence="1" id="KW-0479">Metal-binding</keyword>
<evidence type="ECO:0000313" key="9">
    <source>
        <dbReference type="EMBL" id="BAT81475.1"/>
    </source>
</evidence>
<feature type="coiled-coil region" evidence="5">
    <location>
        <begin position="91"/>
        <end position="118"/>
    </location>
</feature>
<evidence type="ECO:0000256" key="1">
    <source>
        <dbReference type="ARBA" id="ARBA00022723"/>
    </source>
</evidence>
<evidence type="ECO:0000259" key="8">
    <source>
        <dbReference type="PROSITE" id="PS51999"/>
    </source>
</evidence>
<accession>A0A0S3RLK3</accession>
<dbReference type="GO" id="GO:0008270">
    <property type="term" value="F:zinc ion binding"/>
    <property type="evidence" value="ECO:0007669"/>
    <property type="project" value="UniProtKB-KW"/>
</dbReference>
<keyword evidence="7" id="KW-0812">Transmembrane</keyword>
<evidence type="ECO:0000256" key="5">
    <source>
        <dbReference type="SAM" id="Coils"/>
    </source>
</evidence>
<feature type="region of interest" description="Disordered" evidence="6">
    <location>
        <begin position="1"/>
        <end position="23"/>
    </location>
</feature>
<dbReference type="InterPro" id="IPR010666">
    <property type="entry name" value="Znf_GRF"/>
</dbReference>
<evidence type="ECO:0000256" key="2">
    <source>
        <dbReference type="ARBA" id="ARBA00022771"/>
    </source>
</evidence>
<evidence type="ECO:0000256" key="7">
    <source>
        <dbReference type="SAM" id="Phobius"/>
    </source>
</evidence>
<dbReference type="PANTHER" id="PTHR33248">
    <property type="entry name" value="ZINC ION-BINDING PROTEIN"/>
    <property type="match status" value="1"/>
</dbReference>
<evidence type="ECO:0000256" key="6">
    <source>
        <dbReference type="SAM" id="MobiDB-lite"/>
    </source>
</evidence>
<feature type="domain" description="GRF-type" evidence="8">
    <location>
        <begin position="36"/>
        <end position="82"/>
    </location>
</feature>
<evidence type="ECO:0000256" key="3">
    <source>
        <dbReference type="ARBA" id="ARBA00022833"/>
    </source>
</evidence>
<keyword evidence="3" id="KW-0862">Zinc</keyword>
<keyword evidence="7" id="KW-0472">Membrane</keyword>
<feature type="transmembrane region" description="Helical" evidence="7">
    <location>
        <begin position="114"/>
        <end position="132"/>
    </location>
</feature>
<reference evidence="9 10" key="1">
    <citation type="journal article" date="2015" name="Sci. Rep.">
        <title>The power of single molecule real-time sequencing technology in the de novo assembly of a eukaryotic genome.</title>
        <authorList>
            <person name="Sakai H."/>
            <person name="Naito K."/>
            <person name="Ogiso-Tanaka E."/>
            <person name="Takahashi Y."/>
            <person name="Iseki K."/>
            <person name="Muto C."/>
            <person name="Satou K."/>
            <person name="Teruya K."/>
            <person name="Shiroma A."/>
            <person name="Shimoji M."/>
            <person name="Hirano T."/>
            <person name="Itoh T."/>
            <person name="Kaga A."/>
            <person name="Tomooka N."/>
        </authorList>
    </citation>
    <scope>NUCLEOTIDE SEQUENCE [LARGE SCALE GENOMIC DNA]</scope>
    <source>
        <strain evidence="10">cv. Shumari</strain>
    </source>
</reference>
<keyword evidence="2 4" id="KW-0863">Zinc-finger</keyword>
<dbReference type="Proteomes" id="UP000291084">
    <property type="component" value="Chromosome 3"/>
</dbReference>
<dbReference type="Pfam" id="PF06839">
    <property type="entry name" value="Zn_ribbon_GRF"/>
    <property type="match status" value="1"/>
</dbReference>
<dbReference type="OrthoDB" id="1436656at2759"/>
<evidence type="ECO:0000313" key="10">
    <source>
        <dbReference type="Proteomes" id="UP000291084"/>
    </source>
</evidence>
<keyword evidence="7" id="KW-1133">Transmembrane helix</keyword>
<organism evidence="9 10">
    <name type="scientific">Vigna angularis var. angularis</name>
    <dbReference type="NCBI Taxonomy" id="157739"/>
    <lineage>
        <taxon>Eukaryota</taxon>
        <taxon>Viridiplantae</taxon>
        <taxon>Streptophyta</taxon>
        <taxon>Embryophyta</taxon>
        <taxon>Tracheophyta</taxon>
        <taxon>Spermatophyta</taxon>
        <taxon>Magnoliopsida</taxon>
        <taxon>eudicotyledons</taxon>
        <taxon>Gunneridae</taxon>
        <taxon>Pentapetalae</taxon>
        <taxon>rosids</taxon>
        <taxon>fabids</taxon>
        <taxon>Fabales</taxon>
        <taxon>Fabaceae</taxon>
        <taxon>Papilionoideae</taxon>
        <taxon>50 kb inversion clade</taxon>
        <taxon>NPAAA clade</taxon>
        <taxon>indigoferoid/millettioid clade</taxon>
        <taxon>Phaseoleae</taxon>
        <taxon>Vigna</taxon>
    </lineage>
</organism>